<evidence type="ECO:0000259" key="1">
    <source>
        <dbReference type="PROSITE" id="PS50086"/>
    </source>
</evidence>
<dbReference type="GO" id="GO:0006886">
    <property type="term" value="P:intracellular protein transport"/>
    <property type="evidence" value="ECO:0007669"/>
    <property type="project" value="TreeGrafter"/>
</dbReference>
<sequence>MDVDERVRITKAKYPTLKELKLGVLKGEYNDNCEYFTRGFLWKTVCMNSYKVDFLENELQPIPKPGEAMELSHTKQDLTKEAVSSDPLSTGYNSEDADNILDVIKMDVDRLVIDPIFQKDEIKDDIIQILYNYDKFTPYKQGFHEICGLIYLELYRDNINNEKIKIETFNIFTSLMLSVVPNFYIEDNLIGWCISIFNKYLKLTDSALYDFFIKTHKIESQIWLIRWVRLLFMRELGISNTVKILDMFLCFDYDISKLVPFVIIISLIKIKLRLVECEDNGEVLTLLLHYPHKEFTNEEIKELVDLSIKLHKAPENKLGEYGIALNKRFHKGINWEKMKDIDRVRMELRLQRKVRGMLKMK</sequence>
<protein>
    <recommendedName>
        <fullName evidence="1">Rab-GAP TBC domain-containing protein</fullName>
    </recommendedName>
</protein>
<dbReference type="EMBL" id="KV454211">
    <property type="protein sequence ID" value="ODQ58852.1"/>
    <property type="molecule type" value="Genomic_DNA"/>
</dbReference>
<dbReference type="SMART" id="SM00164">
    <property type="entry name" value="TBC"/>
    <property type="match status" value="1"/>
</dbReference>
<dbReference type="STRING" id="683960.A0A1E3P1R3"/>
<dbReference type="GO" id="GO:0005096">
    <property type="term" value="F:GTPase activator activity"/>
    <property type="evidence" value="ECO:0007669"/>
    <property type="project" value="TreeGrafter"/>
</dbReference>
<dbReference type="PROSITE" id="PS50086">
    <property type="entry name" value="TBC_RABGAP"/>
    <property type="match status" value="1"/>
</dbReference>
<evidence type="ECO:0000313" key="3">
    <source>
        <dbReference type="Proteomes" id="UP000094112"/>
    </source>
</evidence>
<dbReference type="OrthoDB" id="27140at2759"/>
<dbReference type="InterPro" id="IPR000195">
    <property type="entry name" value="Rab-GAP-TBC_dom"/>
</dbReference>
<gene>
    <name evidence="2" type="ORF">WICANDRAFT_69259</name>
</gene>
<dbReference type="RefSeq" id="XP_019038059.1">
    <property type="nucleotide sequence ID" value="XM_019184160.1"/>
</dbReference>
<keyword evidence="3" id="KW-1185">Reference proteome</keyword>
<dbReference type="PANTHER" id="PTHR22957:SF27">
    <property type="entry name" value="TBC1 DOMAIN FAMILY MEMBER 13"/>
    <property type="match status" value="1"/>
</dbReference>
<name>A0A1E3P1R3_WICAA</name>
<dbReference type="GeneID" id="30201406"/>
<dbReference type="Proteomes" id="UP000094112">
    <property type="component" value="Unassembled WGS sequence"/>
</dbReference>
<dbReference type="SUPFAM" id="SSF47923">
    <property type="entry name" value="Ypt/Rab-GAP domain of gyp1p"/>
    <property type="match status" value="2"/>
</dbReference>
<accession>A0A1E3P1R3</accession>
<reference evidence="2 3" key="1">
    <citation type="journal article" date="2016" name="Proc. Natl. Acad. Sci. U.S.A.">
        <title>Comparative genomics of biotechnologically important yeasts.</title>
        <authorList>
            <person name="Riley R."/>
            <person name="Haridas S."/>
            <person name="Wolfe K.H."/>
            <person name="Lopes M.R."/>
            <person name="Hittinger C.T."/>
            <person name="Goeker M."/>
            <person name="Salamov A.A."/>
            <person name="Wisecaver J.H."/>
            <person name="Long T.M."/>
            <person name="Calvey C.H."/>
            <person name="Aerts A.L."/>
            <person name="Barry K.W."/>
            <person name="Choi C."/>
            <person name="Clum A."/>
            <person name="Coughlan A.Y."/>
            <person name="Deshpande S."/>
            <person name="Douglass A.P."/>
            <person name="Hanson S.J."/>
            <person name="Klenk H.-P."/>
            <person name="LaButti K.M."/>
            <person name="Lapidus A."/>
            <person name="Lindquist E.A."/>
            <person name="Lipzen A.M."/>
            <person name="Meier-Kolthoff J.P."/>
            <person name="Ohm R.A."/>
            <person name="Otillar R.P."/>
            <person name="Pangilinan J.L."/>
            <person name="Peng Y."/>
            <person name="Rokas A."/>
            <person name="Rosa C.A."/>
            <person name="Scheuner C."/>
            <person name="Sibirny A.A."/>
            <person name="Slot J.C."/>
            <person name="Stielow J.B."/>
            <person name="Sun H."/>
            <person name="Kurtzman C.P."/>
            <person name="Blackwell M."/>
            <person name="Grigoriev I.V."/>
            <person name="Jeffries T.W."/>
        </authorList>
    </citation>
    <scope>NUCLEOTIDE SEQUENCE [LARGE SCALE GENOMIC DNA]</scope>
    <source>
        <strain evidence="3">ATCC 58044 / CBS 1984 / NCYC 433 / NRRL Y-366-8</strain>
    </source>
</reference>
<dbReference type="Gene3D" id="1.10.472.80">
    <property type="entry name" value="Ypt/Rab-GAP domain of gyp1p, domain 3"/>
    <property type="match status" value="1"/>
</dbReference>
<dbReference type="InterPro" id="IPR035969">
    <property type="entry name" value="Rab-GAP_TBC_sf"/>
</dbReference>
<feature type="domain" description="Rab-GAP TBC" evidence="1">
    <location>
        <begin position="32"/>
        <end position="252"/>
    </location>
</feature>
<proteinExistence type="predicted"/>
<dbReference type="PANTHER" id="PTHR22957">
    <property type="entry name" value="TBC1 DOMAIN FAMILY MEMBER GTPASE-ACTIVATING PROTEIN"/>
    <property type="match status" value="1"/>
</dbReference>
<dbReference type="Pfam" id="PF00566">
    <property type="entry name" value="RabGAP-TBC"/>
    <property type="match status" value="1"/>
</dbReference>
<organism evidence="2 3">
    <name type="scientific">Wickerhamomyces anomalus (strain ATCC 58044 / CBS 1984 / NCYC 433 / NRRL Y-366-8)</name>
    <name type="common">Yeast</name>
    <name type="synonym">Hansenula anomala</name>
    <dbReference type="NCBI Taxonomy" id="683960"/>
    <lineage>
        <taxon>Eukaryota</taxon>
        <taxon>Fungi</taxon>
        <taxon>Dikarya</taxon>
        <taxon>Ascomycota</taxon>
        <taxon>Saccharomycotina</taxon>
        <taxon>Saccharomycetes</taxon>
        <taxon>Phaffomycetales</taxon>
        <taxon>Wickerhamomycetaceae</taxon>
        <taxon>Wickerhamomyces</taxon>
    </lineage>
</organism>
<dbReference type="AlphaFoldDB" id="A0A1E3P1R3"/>
<evidence type="ECO:0000313" key="2">
    <source>
        <dbReference type="EMBL" id="ODQ58852.1"/>
    </source>
</evidence>